<organism evidence="12 13">
    <name type="scientific">Meiothermus hypogaeus NBRC 106114</name>
    <dbReference type="NCBI Taxonomy" id="1227553"/>
    <lineage>
        <taxon>Bacteria</taxon>
        <taxon>Thermotogati</taxon>
        <taxon>Deinococcota</taxon>
        <taxon>Deinococci</taxon>
        <taxon>Thermales</taxon>
        <taxon>Thermaceae</taxon>
        <taxon>Meiothermus</taxon>
    </lineage>
</organism>
<evidence type="ECO:0000256" key="7">
    <source>
        <dbReference type="ARBA" id="ARBA00022842"/>
    </source>
</evidence>
<comment type="similarity">
    <text evidence="10">Belongs to the phosphofructokinase type A (PFKA) family. PPi-dependent PFK group II subfamily. Atypical ATP-dependent clade 'X' sub-subfamily.</text>
</comment>
<comment type="cofactor">
    <cofactor evidence="1 10">
        <name>Mg(2+)</name>
        <dbReference type="ChEBI" id="CHEBI:18420"/>
    </cofactor>
</comment>
<keyword evidence="10" id="KW-0963">Cytoplasm</keyword>
<reference evidence="12 13" key="1">
    <citation type="submission" date="2019-07" db="EMBL/GenBank/DDBJ databases">
        <title>Whole genome shotgun sequence of Meiothermus hypogaeus NBRC 106114.</title>
        <authorList>
            <person name="Hosoyama A."/>
            <person name="Uohara A."/>
            <person name="Ohji S."/>
            <person name="Ichikawa N."/>
        </authorList>
    </citation>
    <scope>NUCLEOTIDE SEQUENCE [LARGE SCALE GENOMIC DNA]</scope>
    <source>
        <strain evidence="12 13">NBRC 106114</strain>
    </source>
</reference>
<feature type="site" description="Important for substrate specificity; cannot use PPi as phosphoryl donor" evidence="10">
    <location>
        <position position="173"/>
    </location>
</feature>
<feature type="binding site" evidence="10">
    <location>
        <position position="80"/>
    </location>
    <ligand>
        <name>ATP</name>
        <dbReference type="ChEBI" id="CHEBI:30616"/>
    </ligand>
</feature>
<dbReference type="GO" id="GO:0046872">
    <property type="term" value="F:metal ion binding"/>
    <property type="evidence" value="ECO:0007669"/>
    <property type="project" value="UniProtKB-KW"/>
</dbReference>
<protein>
    <recommendedName>
        <fullName evidence="10">ATP-dependent 6-phosphofructokinase</fullName>
        <shortName evidence="10">ATP-PFK</shortName>
        <shortName evidence="10">Phosphofructokinase</shortName>
        <ecNumber evidence="10">2.7.1.11</ecNumber>
    </recommendedName>
    <alternativeName>
        <fullName evidence="10">Phosphohexokinase</fullName>
    </alternativeName>
</protein>
<feature type="binding site" evidence="10">
    <location>
        <position position="298"/>
    </location>
    <ligand>
        <name>substrate</name>
    </ligand>
</feature>
<evidence type="ECO:0000256" key="5">
    <source>
        <dbReference type="ARBA" id="ARBA00022777"/>
    </source>
</evidence>
<evidence type="ECO:0000256" key="4">
    <source>
        <dbReference type="ARBA" id="ARBA00022741"/>
    </source>
</evidence>
<dbReference type="InterPro" id="IPR050929">
    <property type="entry name" value="PFKA"/>
</dbReference>
<dbReference type="SUPFAM" id="SSF53784">
    <property type="entry name" value="Phosphofructokinase"/>
    <property type="match status" value="1"/>
</dbReference>
<dbReference type="InterPro" id="IPR012004">
    <property type="entry name" value="PyroP-dep_PFK_TP0108"/>
</dbReference>
<feature type="binding site" evidence="10">
    <location>
        <begin position="146"/>
        <end position="147"/>
    </location>
    <ligand>
        <name>ATP</name>
        <dbReference type="ChEBI" id="CHEBI:30616"/>
    </ligand>
</feature>
<feature type="binding site" evidence="10">
    <location>
        <begin position="245"/>
        <end position="247"/>
    </location>
    <ligand>
        <name>substrate</name>
    </ligand>
</feature>
<keyword evidence="7 10" id="KW-0460">Magnesium</keyword>
<evidence type="ECO:0000256" key="8">
    <source>
        <dbReference type="ARBA" id="ARBA00023152"/>
    </source>
</evidence>
<keyword evidence="2 10" id="KW-0808">Transferase</keyword>
<feature type="binding site" evidence="10">
    <location>
        <begin position="171"/>
        <end position="174"/>
    </location>
    <ligand>
        <name>ATP</name>
        <dbReference type="ChEBI" id="CHEBI:30616"/>
    </ligand>
</feature>
<dbReference type="PANTHER" id="PTHR45770">
    <property type="entry name" value="ATP-DEPENDENT 6-PHOSPHOFRUCTOKINASE 1"/>
    <property type="match status" value="1"/>
</dbReference>
<evidence type="ECO:0000256" key="1">
    <source>
        <dbReference type="ARBA" id="ARBA00001946"/>
    </source>
</evidence>
<feature type="active site" description="Proton acceptor" evidence="10">
    <location>
        <position position="202"/>
    </location>
</feature>
<feature type="domain" description="Phosphofructokinase" evidence="11">
    <location>
        <begin position="73"/>
        <end position="375"/>
    </location>
</feature>
<dbReference type="FunFam" id="3.40.50.450:FF:000002">
    <property type="entry name" value="ATP-dependent 6-phosphofructokinase"/>
    <property type="match status" value="1"/>
</dbReference>
<feature type="binding site" evidence="10">
    <location>
        <begin position="200"/>
        <end position="202"/>
    </location>
    <ligand>
        <name>substrate</name>
    </ligand>
</feature>
<dbReference type="GO" id="GO:0005737">
    <property type="term" value="C:cytoplasm"/>
    <property type="evidence" value="ECO:0007669"/>
    <property type="project" value="UniProtKB-SubCell"/>
</dbReference>
<comment type="subcellular location">
    <subcellularLocation>
        <location evidence="10">Cytoplasm</location>
    </subcellularLocation>
</comment>
<accession>A0A511R7T9</accession>
<dbReference type="EC" id="2.7.1.11" evidence="10"/>
<feature type="binding site" evidence="10">
    <location>
        <begin position="350"/>
        <end position="353"/>
    </location>
    <ligand>
        <name>substrate</name>
    </ligand>
</feature>
<dbReference type="EMBL" id="BJXL01000206">
    <property type="protein sequence ID" value="GEM85267.1"/>
    <property type="molecule type" value="Genomic_DNA"/>
</dbReference>
<dbReference type="Proteomes" id="UP000321197">
    <property type="component" value="Unassembled WGS sequence"/>
</dbReference>
<dbReference type="PRINTS" id="PR00476">
    <property type="entry name" value="PHFRCTKINASE"/>
</dbReference>
<dbReference type="AlphaFoldDB" id="A0A511R7T9"/>
<dbReference type="OrthoDB" id="9802503at2"/>
<name>A0A511R7T9_9DEIN</name>
<dbReference type="GO" id="GO:0006002">
    <property type="term" value="P:fructose 6-phosphate metabolic process"/>
    <property type="evidence" value="ECO:0007669"/>
    <property type="project" value="InterPro"/>
</dbReference>
<evidence type="ECO:0000256" key="2">
    <source>
        <dbReference type="ARBA" id="ARBA00022679"/>
    </source>
</evidence>
<keyword evidence="6 10" id="KW-0067">ATP-binding</keyword>
<comment type="function">
    <text evidence="10">Catalyzes the phosphorylation of D-fructose 6-phosphate to fructose 1,6-bisphosphate by ATP, the first committing step of glycolysis.</text>
</comment>
<sequence length="427" mass="46214">MAFVQNSTPNTQIPILGPARFQSPLQNQRDVFVEDGSRVLLASMLDELQNPPATFELAGPRRQIFFNPTEIACGIVTCGGLCPGLNDVIRSVVMTLSYSYGVRRIYGFRYGYAGLAASQGIEPLLLTPEMVQDIHDDGGTLLGSSRGPQEPADMIERLQQLGVQVLFAVGGDGTLRGASALVQELQKRNLAISVIGIPKTIDNDIEWIERSFGVATAVEEATRALEAAHAEARGAYNGIGLVKLMGRYSGFITAHATLANADVNFCLVPEVPFSLAGFLAALEERLLTRHHAVIALAEGAGQDLIEGEVATDASGNVKLKDIGLFLKEAMARYFDQKGLEATIKYIDPSYIIRSVPANAVDSEYCLALGQHAVHAGMSGRTDMMVGYWNQHFTHVPISMATQKRKQIDPQSELWQQVLGATGQPRGM</sequence>
<keyword evidence="5 10" id="KW-0418">Kinase</keyword>
<feature type="binding site" evidence="10">
    <location>
        <position position="172"/>
    </location>
    <ligand>
        <name>Mg(2+)</name>
        <dbReference type="ChEBI" id="CHEBI:18420"/>
        <note>catalytic</note>
    </ligand>
</feature>
<gene>
    <name evidence="10 12" type="primary">pfkA</name>
    <name evidence="12" type="ORF">MHY01S_34330</name>
</gene>
<dbReference type="InterPro" id="IPR035966">
    <property type="entry name" value="PKF_sf"/>
</dbReference>
<dbReference type="GO" id="GO:0005524">
    <property type="term" value="F:ATP binding"/>
    <property type="evidence" value="ECO:0007669"/>
    <property type="project" value="UniProtKB-KW"/>
</dbReference>
<evidence type="ECO:0000259" key="11">
    <source>
        <dbReference type="Pfam" id="PF00365"/>
    </source>
</evidence>
<proteinExistence type="inferred from homology"/>
<keyword evidence="4 10" id="KW-0547">Nucleotide-binding</keyword>
<dbReference type="Pfam" id="PF00365">
    <property type="entry name" value="PFK"/>
    <property type="match status" value="1"/>
</dbReference>
<comment type="caution">
    <text evidence="12">The sequence shown here is derived from an EMBL/GenBank/DDBJ whole genome shotgun (WGS) entry which is preliminary data.</text>
</comment>
<comment type="catalytic activity">
    <reaction evidence="9 10">
        <text>beta-D-fructose 6-phosphate + ATP = beta-D-fructose 1,6-bisphosphate + ADP + H(+)</text>
        <dbReference type="Rhea" id="RHEA:16109"/>
        <dbReference type="ChEBI" id="CHEBI:15378"/>
        <dbReference type="ChEBI" id="CHEBI:30616"/>
        <dbReference type="ChEBI" id="CHEBI:32966"/>
        <dbReference type="ChEBI" id="CHEBI:57634"/>
        <dbReference type="ChEBI" id="CHEBI:456216"/>
        <dbReference type="EC" id="2.7.1.11"/>
    </reaction>
</comment>
<dbReference type="HAMAP" id="MF_01981">
    <property type="entry name" value="Phosphofructokinase_II_X"/>
    <property type="match status" value="1"/>
</dbReference>
<dbReference type="NCBIfam" id="NF005301">
    <property type="entry name" value="PRK06830.1"/>
    <property type="match status" value="1"/>
</dbReference>
<evidence type="ECO:0000256" key="3">
    <source>
        <dbReference type="ARBA" id="ARBA00022723"/>
    </source>
</evidence>
<evidence type="ECO:0000256" key="6">
    <source>
        <dbReference type="ARBA" id="ARBA00022840"/>
    </source>
</evidence>
<evidence type="ECO:0000313" key="12">
    <source>
        <dbReference type="EMBL" id="GEM85267.1"/>
    </source>
</evidence>
<keyword evidence="8 10" id="KW-0324">Glycolysis</keyword>
<dbReference type="PIRSF" id="PIRSF000534">
    <property type="entry name" value="PPi_PFK_TP0108"/>
    <property type="match status" value="1"/>
</dbReference>
<comment type="subunit">
    <text evidence="10">Homodimer.</text>
</comment>
<dbReference type="InterPro" id="IPR022953">
    <property type="entry name" value="ATP_PFK"/>
</dbReference>
<evidence type="ECO:0000256" key="9">
    <source>
        <dbReference type="ARBA" id="ARBA00048070"/>
    </source>
</evidence>
<evidence type="ECO:0000313" key="13">
    <source>
        <dbReference type="Proteomes" id="UP000321197"/>
    </source>
</evidence>
<dbReference type="InterPro" id="IPR000023">
    <property type="entry name" value="Phosphofructokinase_dom"/>
</dbReference>
<dbReference type="UniPathway" id="UPA00109">
    <property type="reaction ID" value="UER00182"/>
</dbReference>
<evidence type="ECO:0000256" key="10">
    <source>
        <dbReference type="HAMAP-Rule" id="MF_01981"/>
    </source>
</evidence>
<dbReference type="Gene3D" id="3.40.50.450">
    <property type="match status" value="1"/>
</dbReference>
<dbReference type="GO" id="GO:0003872">
    <property type="term" value="F:6-phosphofructokinase activity"/>
    <property type="evidence" value="ECO:0007669"/>
    <property type="project" value="UniProtKB-UniRule"/>
</dbReference>
<keyword evidence="3 10" id="KW-0479">Metal-binding</keyword>
<comment type="pathway">
    <text evidence="10">Carbohydrate degradation; glycolysis; D-glyceraldehyde 3-phosphate and glycerone phosphate from D-glucose: step 3/4.</text>
</comment>